<accession>A0AA50AF73</accession>
<proteinExistence type="predicted"/>
<reference evidence="1" key="1">
    <citation type="submission" date="2023-04" db="EMBL/GenBank/DDBJ databases">
        <title>The human skin virome in hidradenitis suppurativa patients.</title>
        <authorList>
            <person name="Jansen D."/>
        </authorList>
    </citation>
    <scope>NUCLEOTIDE SEQUENCE</scope>
    <source>
        <strain evidence="1">VC4_HSPhageC</strain>
    </source>
</reference>
<sequence>MTLSELIRSIYSPYANIDDADDKELVIKINSKTFVLNQVYDKVYPDNTLDKLILEFEECEV</sequence>
<name>A0AA50AF73_9VIRU</name>
<organism evidence="1">
    <name type="scientific">Firmicutes phage HS18</name>
    <dbReference type="NCBI Taxonomy" id="3056396"/>
    <lineage>
        <taxon>Viruses</taxon>
    </lineage>
</organism>
<dbReference type="EMBL" id="OQ890326">
    <property type="protein sequence ID" value="WLJ26409.1"/>
    <property type="molecule type" value="Genomic_DNA"/>
</dbReference>
<protein>
    <submittedName>
        <fullName evidence="1">Uncharacterized protein</fullName>
    </submittedName>
</protein>
<evidence type="ECO:0000313" key="1">
    <source>
        <dbReference type="EMBL" id="WLJ26409.1"/>
    </source>
</evidence>